<sequence length="434" mass="48009">MKKSRLLLAALLSLLLILAACGNEKASSEEESNSNTEAEENAELEVTDAETADVTADEETEDPTETEEAEADEASDASGSGTELNPAIAEESEGNVEIIYTNQDPGYVHNMDDFIVTVDEYQIVQVTDMNQNNIYSFDEQTEGYVVTAKVTLDNTRDTKVVYNNMYRIQYANETDFINNDISKTFVKDTFPKSETETEVSTYGAGEKVTGLISFTLTNEEFEALSDVQPKFIIEGGAADDASMAGSFKGNAVFDFLYSGEQQEVTASAPSFYPDRLTTDNMADKEMIFEESDLNESQSIDDVMITLEGVQYAEVLPTETNEERFSNFGDNGIVALTVKFNVDNQTGEPISLFGLKSKVLLDEDRGSVLAQGMVEPREPIEIAAGEQGEKIHVFMFRKDEFELYEQFDVQFGPFIAENGEEAFKGKSVVFSLPKE</sequence>
<dbReference type="Pfam" id="PF16781">
    <property type="entry name" value="DUF5068"/>
    <property type="match status" value="1"/>
</dbReference>
<dbReference type="AlphaFoldDB" id="A0A2S5GD72"/>
<keyword evidence="2" id="KW-0732">Signal</keyword>
<proteinExistence type="predicted"/>
<feature type="region of interest" description="Disordered" evidence="1">
    <location>
        <begin position="24"/>
        <end position="91"/>
    </location>
</feature>
<keyword evidence="4" id="KW-1185">Reference proteome</keyword>
<dbReference type="InterPro" id="IPR031888">
    <property type="entry name" value="DUF5068"/>
</dbReference>
<feature type="signal peptide" evidence="2">
    <location>
        <begin position="1"/>
        <end position="22"/>
    </location>
</feature>
<reference evidence="3 4" key="1">
    <citation type="submission" date="2018-02" db="EMBL/GenBank/DDBJ databases">
        <title>Jeotgalibacillus proteolyticum sp. nov. a protease producing bacterium isolated from ocean sediments of Laizhou Bay.</title>
        <authorList>
            <person name="Li Y."/>
        </authorList>
    </citation>
    <scope>NUCLEOTIDE SEQUENCE [LARGE SCALE GENOMIC DNA]</scope>
    <source>
        <strain evidence="3 4">22-7</strain>
    </source>
</reference>
<gene>
    <name evidence="3" type="ORF">C4B60_09405</name>
</gene>
<evidence type="ECO:0000256" key="2">
    <source>
        <dbReference type="SAM" id="SignalP"/>
    </source>
</evidence>
<comment type="caution">
    <text evidence="3">The sequence shown here is derived from an EMBL/GenBank/DDBJ whole genome shotgun (WGS) entry which is preliminary data.</text>
</comment>
<name>A0A2S5GD72_9BACL</name>
<dbReference type="EMBL" id="PREZ01000003">
    <property type="protein sequence ID" value="PPA70987.1"/>
    <property type="molecule type" value="Genomic_DNA"/>
</dbReference>
<dbReference type="Gene3D" id="2.60.40.4170">
    <property type="match status" value="1"/>
</dbReference>
<evidence type="ECO:0000313" key="4">
    <source>
        <dbReference type="Proteomes" id="UP000239047"/>
    </source>
</evidence>
<feature type="chain" id="PRO_5038894541" evidence="2">
    <location>
        <begin position="23"/>
        <end position="434"/>
    </location>
</feature>
<dbReference type="PROSITE" id="PS51257">
    <property type="entry name" value="PROKAR_LIPOPROTEIN"/>
    <property type="match status" value="1"/>
</dbReference>
<organism evidence="3 4">
    <name type="scientific">Jeotgalibacillus proteolyticus</name>
    <dbReference type="NCBI Taxonomy" id="2082395"/>
    <lineage>
        <taxon>Bacteria</taxon>
        <taxon>Bacillati</taxon>
        <taxon>Bacillota</taxon>
        <taxon>Bacilli</taxon>
        <taxon>Bacillales</taxon>
        <taxon>Caryophanaceae</taxon>
        <taxon>Jeotgalibacillus</taxon>
    </lineage>
</organism>
<accession>A0A2S5GD72</accession>
<dbReference type="OrthoDB" id="2138699at2"/>
<dbReference type="RefSeq" id="WP_104057736.1">
    <property type="nucleotide sequence ID" value="NZ_PREZ01000003.1"/>
</dbReference>
<protein>
    <submittedName>
        <fullName evidence="3">DUF5068 domain-containing protein</fullName>
    </submittedName>
</protein>
<evidence type="ECO:0000256" key="1">
    <source>
        <dbReference type="SAM" id="MobiDB-lite"/>
    </source>
</evidence>
<dbReference type="Proteomes" id="UP000239047">
    <property type="component" value="Unassembled WGS sequence"/>
</dbReference>
<feature type="compositionally biased region" description="Acidic residues" evidence="1">
    <location>
        <begin position="29"/>
        <end position="75"/>
    </location>
</feature>
<evidence type="ECO:0000313" key="3">
    <source>
        <dbReference type="EMBL" id="PPA70987.1"/>
    </source>
</evidence>